<gene>
    <name evidence="2" type="ORF">DEM34_05875</name>
</gene>
<feature type="coiled-coil region" evidence="1">
    <location>
        <begin position="189"/>
        <end position="216"/>
    </location>
</feature>
<dbReference type="Gene3D" id="1.10.287.470">
    <property type="entry name" value="Helix hairpin bin"/>
    <property type="match status" value="1"/>
</dbReference>
<evidence type="ECO:0000256" key="1">
    <source>
        <dbReference type="SAM" id="Coils"/>
    </source>
</evidence>
<dbReference type="GO" id="GO:0015562">
    <property type="term" value="F:efflux transmembrane transporter activity"/>
    <property type="evidence" value="ECO:0007669"/>
    <property type="project" value="TreeGrafter"/>
</dbReference>
<comment type="caution">
    <text evidence="2">The sequence shown here is derived from an EMBL/GenBank/DDBJ whole genome shotgun (WGS) entry which is preliminary data.</text>
</comment>
<dbReference type="EMBL" id="QFFI01000007">
    <property type="protein sequence ID" value="PWG64031.1"/>
    <property type="molecule type" value="Genomic_DNA"/>
</dbReference>
<dbReference type="RefSeq" id="WP_109677240.1">
    <property type="nucleotide sequence ID" value="NZ_CP086615.1"/>
</dbReference>
<reference evidence="2 3" key="1">
    <citation type="submission" date="2018-05" db="EMBL/GenBank/DDBJ databases">
        <title>Spiribacter halobius sp. nov., a moderately halophilic bacterium isolated from marine solar saltern.</title>
        <authorList>
            <person name="Zheng W.-S."/>
            <person name="Lu D.-C."/>
            <person name="Du Z.-J."/>
        </authorList>
    </citation>
    <scope>NUCLEOTIDE SEQUENCE [LARGE SCALE GENOMIC DNA]</scope>
    <source>
        <strain evidence="2 3">E85</strain>
    </source>
</reference>
<keyword evidence="1" id="KW-0175">Coiled coil</keyword>
<organism evidence="2 3">
    <name type="scientific">Sediminicurvatus halobius</name>
    <dbReference type="NCBI Taxonomy" id="2182432"/>
    <lineage>
        <taxon>Bacteria</taxon>
        <taxon>Pseudomonadati</taxon>
        <taxon>Pseudomonadota</taxon>
        <taxon>Gammaproteobacteria</taxon>
        <taxon>Chromatiales</taxon>
        <taxon>Ectothiorhodospiraceae</taxon>
        <taxon>Sediminicurvatus</taxon>
    </lineage>
</organism>
<proteinExistence type="predicted"/>
<evidence type="ECO:0000313" key="3">
    <source>
        <dbReference type="Proteomes" id="UP000245474"/>
    </source>
</evidence>
<sequence length="418" mass="45830">MLRILRRALVPLLILALAVGGFLALRATGPESPPREASERTWPVRAITAEPGTHRPIVMLNGRVRSPSNALLRAAVAGEVAAVPARAGQRVAAGDVLVRLDPREAQLLLDQREAERREQESALVSEQVRARFDRSALARERELLEIAERGLRRAQSLRADNVGSEADVDAARERVQQVSLTVDSRERAVAEAPARIAQAEARLERARAAEAQARIDLERTTIRAAFDARIVEVEVAEGERARPGDPLLRLFALDDLEIRASLPEPLLARIRELLAQGAALPARARVDGQEVTAELLRLEGETRAGEAGLRGVFRIQAGGESLPLNRFVQLRLRLPPEPDSVAVPFEALFGRDQIFRIRDGRLEPLSVRRLGQLVDDDGNTLALIRHPDVRAGDRLLATRLPNAVAGLRVDVQDRDAAP</sequence>
<evidence type="ECO:0000313" key="2">
    <source>
        <dbReference type="EMBL" id="PWG64031.1"/>
    </source>
</evidence>
<keyword evidence="3" id="KW-1185">Reference proteome</keyword>
<dbReference type="SUPFAM" id="SSF111369">
    <property type="entry name" value="HlyD-like secretion proteins"/>
    <property type="match status" value="1"/>
</dbReference>
<protein>
    <submittedName>
        <fullName evidence="2">RND transporter</fullName>
    </submittedName>
</protein>
<dbReference type="GO" id="GO:1990281">
    <property type="term" value="C:efflux pump complex"/>
    <property type="evidence" value="ECO:0007669"/>
    <property type="project" value="TreeGrafter"/>
</dbReference>
<dbReference type="Proteomes" id="UP000245474">
    <property type="component" value="Unassembled WGS sequence"/>
</dbReference>
<dbReference type="OrthoDB" id="8524475at2"/>
<dbReference type="PANTHER" id="PTHR30469">
    <property type="entry name" value="MULTIDRUG RESISTANCE PROTEIN MDTA"/>
    <property type="match status" value="1"/>
</dbReference>
<name>A0A2U2N486_9GAMM</name>
<dbReference type="AlphaFoldDB" id="A0A2U2N486"/>
<accession>A0A2U2N486</accession>
<dbReference type="Gene3D" id="2.40.30.170">
    <property type="match status" value="1"/>
</dbReference>
<dbReference type="Gene3D" id="2.40.50.100">
    <property type="match status" value="2"/>
</dbReference>